<dbReference type="EMBL" id="CP028137">
    <property type="protein sequence ID" value="AZZ54214.1"/>
    <property type="molecule type" value="Genomic_DNA"/>
</dbReference>
<proteinExistence type="predicted"/>
<dbReference type="AlphaFoldDB" id="A0A3Q9V1G9"/>
<dbReference type="Gene3D" id="1.10.10.10">
    <property type="entry name" value="Winged helix-like DNA-binding domain superfamily/Winged helix DNA-binding domain"/>
    <property type="match status" value="1"/>
</dbReference>
<dbReference type="InterPro" id="IPR052509">
    <property type="entry name" value="Metal_resp_DNA-bind_regulator"/>
</dbReference>
<dbReference type="PANTHER" id="PTHR33169:SF14">
    <property type="entry name" value="TRANSCRIPTIONAL REGULATOR RV3488"/>
    <property type="match status" value="1"/>
</dbReference>
<dbReference type="PANTHER" id="PTHR33169">
    <property type="entry name" value="PADR-FAMILY TRANSCRIPTIONAL REGULATOR"/>
    <property type="match status" value="1"/>
</dbReference>
<dbReference type="SUPFAM" id="SSF46785">
    <property type="entry name" value="Winged helix' DNA-binding domain"/>
    <property type="match status" value="1"/>
</dbReference>
<gene>
    <name evidence="2" type="ORF">C1I64_07535</name>
</gene>
<dbReference type="Pfam" id="PF03551">
    <property type="entry name" value="PadR"/>
    <property type="match status" value="1"/>
</dbReference>
<evidence type="ECO:0000259" key="1">
    <source>
        <dbReference type="Pfam" id="PF03551"/>
    </source>
</evidence>
<organism evidence="2 3">
    <name type="scientific">Rathayibacter festucae DSM 15932</name>
    <dbReference type="NCBI Taxonomy" id="1328866"/>
    <lineage>
        <taxon>Bacteria</taxon>
        <taxon>Bacillati</taxon>
        <taxon>Actinomycetota</taxon>
        <taxon>Actinomycetes</taxon>
        <taxon>Micrococcales</taxon>
        <taxon>Microbacteriaceae</taxon>
        <taxon>Rathayibacter</taxon>
    </lineage>
</organism>
<dbReference type="KEGG" id="rfs:C1I64_07535"/>
<accession>A0A3Q9V1G9</accession>
<protein>
    <submittedName>
        <fullName evidence="2">PadR family transcriptional regulator</fullName>
    </submittedName>
</protein>
<evidence type="ECO:0000313" key="2">
    <source>
        <dbReference type="EMBL" id="AZZ54214.1"/>
    </source>
</evidence>
<dbReference type="Proteomes" id="UP000285317">
    <property type="component" value="Chromosome"/>
</dbReference>
<dbReference type="InterPro" id="IPR005149">
    <property type="entry name" value="Tscrpt_reg_PadR_N"/>
</dbReference>
<dbReference type="InterPro" id="IPR036388">
    <property type="entry name" value="WH-like_DNA-bd_sf"/>
</dbReference>
<dbReference type="InterPro" id="IPR036390">
    <property type="entry name" value="WH_DNA-bd_sf"/>
</dbReference>
<evidence type="ECO:0000313" key="3">
    <source>
        <dbReference type="Proteomes" id="UP000285317"/>
    </source>
</evidence>
<sequence length="99" mass="10635">MTVLAAGRAHGYGIVSAVRELSDGAMTMKIPTLYAALDRLERQGLVAADGDEEVNGRRRRYFRLTDAGAARLAVDAARLAQLERAASRAARRLGRIAPA</sequence>
<feature type="domain" description="Transcription regulator PadR N-terminal" evidence="1">
    <location>
        <begin position="3"/>
        <end position="73"/>
    </location>
</feature>
<name>A0A3Q9V1G9_9MICO</name>
<reference evidence="2 3" key="1">
    <citation type="submission" date="2018-03" db="EMBL/GenBank/DDBJ databases">
        <title>Bacteriophage NCPPB3778 and a type I-E CRISPR drive the evolution of the US Biological Select Agent, Rathayibacter toxicus.</title>
        <authorList>
            <person name="Davis E.W.II."/>
            <person name="Tabima J.F."/>
            <person name="Weisberg A.J."/>
            <person name="Dantas Lopes L."/>
            <person name="Wiseman M.S."/>
            <person name="Wiseman M.S."/>
            <person name="Pupko T."/>
            <person name="Belcher M.S."/>
            <person name="Sechler A.J."/>
            <person name="Tancos M.A."/>
            <person name="Schroeder B.K."/>
            <person name="Murray T.D."/>
            <person name="Luster D.G."/>
            <person name="Schneider W.L."/>
            <person name="Rogers E."/>
            <person name="Andreote F.D."/>
            <person name="Grunwald N.J."/>
            <person name="Putnam M.L."/>
            <person name="Chang J.H."/>
        </authorList>
    </citation>
    <scope>NUCLEOTIDE SEQUENCE [LARGE SCALE GENOMIC DNA]</scope>
    <source>
        <strain evidence="2 3">DSM 15932</strain>
    </source>
</reference>